<keyword evidence="1" id="KW-0732">Signal</keyword>
<dbReference type="EMBL" id="JACIIG010000001">
    <property type="protein sequence ID" value="MBB4566373.1"/>
    <property type="molecule type" value="Genomic_DNA"/>
</dbReference>
<feature type="chain" id="PRO_5031072294" description="Cell envelope integrity protein TolA" evidence="1">
    <location>
        <begin position="30"/>
        <end position="143"/>
    </location>
</feature>
<comment type="caution">
    <text evidence="2">The sequence shown here is derived from an EMBL/GenBank/DDBJ whole genome shotgun (WGS) entry which is preliminary data.</text>
</comment>
<dbReference type="RefSeq" id="WP_154668670.1">
    <property type="nucleotide sequence ID" value="NZ_JACIIG010000001.1"/>
</dbReference>
<dbReference type="SUPFAM" id="SSF74653">
    <property type="entry name" value="TolA/TonB C-terminal domain"/>
    <property type="match status" value="1"/>
</dbReference>
<dbReference type="AlphaFoldDB" id="A0A7W7EJM0"/>
<dbReference type="Proteomes" id="UP000543836">
    <property type="component" value="Unassembled WGS sequence"/>
</dbReference>
<dbReference type="OrthoDB" id="7161229at2"/>
<keyword evidence="3" id="KW-1185">Reference proteome</keyword>
<protein>
    <recommendedName>
        <fullName evidence="4">Cell envelope integrity protein TolA</fullName>
    </recommendedName>
</protein>
<proteinExistence type="predicted"/>
<evidence type="ECO:0000256" key="1">
    <source>
        <dbReference type="SAM" id="SignalP"/>
    </source>
</evidence>
<evidence type="ECO:0008006" key="4">
    <source>
        <dbReference type="Google" id="ProtNLM"/>
    </source>
</evidence>
<organism evidence="2 3">
    <name type="scientific">Rhizobium leucaenae</name>
    <dbReference type="NCBI Taxonomy" id="29450"/>
    <lineage>
        <taxon>Bacteria</taxon>
        <taxon>Pseudomonadati</taxon>
        <taxon>Pseudomonadota</taxon>
        <taxon>Alphaproteobacteria</taxon>
        <taxon>Hyphomicrobiales</taxon>
        <taxon>Rhizobiaceae</taxon>
        <taxon>Rhizobium/Agrobacterium group</taxon>
        <taxon>Rhizobium</taxon>
    </lineage>
</organism>
<feature type="signal peptide" evidence="1">
    <location>
        <begin position="1"/>
        <end position="29"/>
    </location>
</feature>
<accession>A0A7W7EJM0</accession>
<reference evidence="2 3" key="1">
    <citation type="submission" date="2020-08" db="EMBL/GenBank/DDBJ databases">
        <title>Genomic Encyclopedia of Type Strains, Phase IV (KMG-V): Genome sequencing to study the core and pangenomes of soil and plant-associated prokaryotes.</title>
        <authorList>
            <person name="Whitman W."/>
        </authorList>
    </citation>
    <scope>NUCLEOTIDE SEQUENCE [LARGE SCALE GENOMIC DNA]</scope>
    <source>
        <strain evidence="2 3">SEMIA 492</strain>
    </source>
</reference>
<gene>
    <name evidence="2" type="ORF">GGE60_000461</name>
</gene>
<evidence type="ECO:0000313" key="2">
    <source>
        <dbReference type="EMBL" id="MBB4566373.1"/>
    </source>
</evidence>
<sequence length="143" mass="15198">MQLLTNHCPRFGLSLLMALGIMLAGSASAQPANAAGARPLERAAADGIREKVAENWNIMPGLPGMNNVHVQIRLRLDRTGQIAGEPYLTTRGGPKKTQIAVAASAVRALLRAAPFKNLPRTQFDNETSSVEVILNCAPGDMAL</sequence>
<evidence type="ECO:0000313" key="3">
    <source>
        <dbReference type="Proteomes" id="UP000543836"/>
    </source>
</evidence>
<dbReference type="Gene3D" id="3.30.1150.10">
    <property type="match status" value="1"/>
</dbReference>
<name>A0A7W7EJM0_9HYPH</name>